<dbReference type="RefSeq" id="WP_067596489.1">
    <property type="nucleotide sequence ID" value="NZ_CP015963.1"/>
</dbReference>
<feature type="transmembrane region" description="Helical" evidence="1">
    <location>
        <begin position="163"/>
        <end position="182"/>
    </location>
</feature>
<name>A0A562UTP5_9SPHN</name>
<keyword evidence="3" id="KW-1185">Reference proteome</keyword>
<dbReference type="STRING" id="476157.GCA_001663155_00136"/>
<keyword evidence="1" id="KW-1133">Transmembrane helix</keyword>
<feature type="transmembrane region" description="Helical" evidence="1">
    <location>
        <begin position="132"/>
        <end position="151"/>
    </location>
</feature>
<evidence type="ECO:0008006" key="4">
    <source>
        <dbReference type="Google" id="ProtNLM"/>
    </source>
</evidence>
<evidence type="ECO:0000313" key="3">
    <source>
        <dbReference type="Proteomes" id="UP000320547"/>
    </source>
</evidence>
<comment type="caution">
    <text evidence="2">The sequence shown here is derived from an EMBL/GenBank/DDBJ whole genome shotgun (WGS) entry which is preliminary data.</text>
</comment>
<keyword evidence="1" id="KW-0812">Transmembrane</keyword>
<keyword evidence="1" id="KW-0472">Membrane</keyword>
<accession>A0A562UTP5</accession>
<feature type="transmembrane region" description="Helical" evidence="1">
    <location>
        <begin position="36"/>
        <end position="59"/>
    </location>
</feature>
<gene>
    <name evidence="2" type="ORF">JN10_0608</name>
</gene>
<dbReference type="Proteomes" id="UP000320547">
    <property type="component" value="Unassembled WGS sequence"/>
</dbReference>
<sequence>MDAALIALAACLLTSFGGRAHLTIRMLSGSLGRSPGLLVVSAATALLATLIAAALGAAVSGQFVGEARQMIVVGALLLAAIELAVPVTLAHPREPTRSLGAIALVLFARQLIDAPRLCIFASAAALANMDHAVLGGGIGAVLAAAMVWIFSGREFDAKTLYSARITLAVILLLAGLFIGSITQ</sequence>
<evidence type="ECO:0000313" key="2">
    <source>
        <dbReference type="EMBL" id="TWJ08986.1"/>
    </source>
</evidence>
<evidence type="ECO:0000256" key="1">
    <source>
        <dbReference type="SAM" id="Phobius"/>
    </source>
</evidence>
<protein>
    <recommendedName>
        <fullName evidence="4">GDT1 family protein</fullName>
    </recommendedName>
</protein>
<feature type="transmembrane region" description="Helical" evidence="1">
    <location>
        <begin position="71"/>
        <end position="89"/>
    </location>
</feature>
<dbReference type="OrthoDB" id="7502135at2"/>
<dbReference type="AlphaFoldDB" id="A0A562UTP5"/>
<proteinExistence type="predicted"/>
<organism evidence="2 3">
    <name type="scientific">Altererythrobacter ishigakiensis</name>
    <dbReference type="NCBI Taxonomy" id="476157"/>
    <lineage>
        <taxon>Bacteria</taxon>
        <taxon>Pseudomonadati</taxon>
        <taxon>Pseudomonadota</taxon>
        <taxon>Alphaproteobacteria</taxon>
        <taxon>Sphingomonadales</taxon>
        <taxon>Erythrobacteraceae</taxon>
        <taxon>Altererythrobacter</taxon>
    </lineage>
</organism>
<reference evidence="2 3" key="1">
    <citation type="submission" date="2019-07" db="EMBL/GenBank/DDBJ databases">
        <title>Genomic Encyclopedia of Archaeal and Bacterial Type Strains, Phase II (KMG-II): from individual species to whole genera.</title>
        <authorList>
            <person name="Goeker M."/>
        </authorList>
    </citation>
    <scope>NUCLEOTIDE SEQUENCE [LARGE SCALE GENOMIC DNA]</scope>
    <source>
        <strain evidence="2 3">ATCC BAA-2084</strain>
    </source>
</reference>
<dbReference type="EMBL" id="VLLK01000001">
    <property type="protein sequence ID" value="TWJ08986.1"/>
    <property type="molecule type" value="Genomic_DNA"/>
</dbReference>